<dbReference type="WBParaSite" id="Hba_12832">
    <property type="protein sequence ID" value="Hba_12832"/>
    <property type="gene ID" value="Hba_12832"/>
</dbReference>
<keyword evidence="2" id="KW-1185">Reference proteome</keyword>
<dbReference type="AlphaFoldDB" id="A0A1I7X614"/>
<evidence type="ECO:0000313" key="2">
    <source>
        <dbReference type="Proteomes" id="UP000095283"/>
    </source>
</evidence>
<protein>
    <submittedName>
        <fullName evidence="3">Uncharacterized protein</fullName>
    </submittedName>
</protein>
<accession>A0A1I7X614</accession>
<keyword evidence="1" id="KW-1133">Transmembrane helix</keyword>
<sequence length="58" mass="6860">MDYTNYEQLELIQRQAVDRKEPIGERMVGARLITIPWAPAVVCHYILCFSMCFYLSIY</sequence>
<feature type="transmembrane region" description="Helical" evidence="1">
    <location>
        <begin position="37"/>
        <end position="57"/>
    </location>
</feature>
<evidence type="ECO:0000313" key="3">
    <source>
        <dbReference type="WBParaSite" id="Hba_12832"/>
    </source>
</evidence>
<keyword evidence="1" id="KW-0472">Membrane</keyword>
<keyword evidence="1" id="KW-0812">Transmembrane</keyword>
<reference evidence="3" key="1">
    <citation type="submission" date="2016-11" db="UniProtKB">
        <authorList>
            <consortium name="WormBaseParasite"/>
        </authorList>
    </citation>
    <scope>IDENTIFICATION</scope>
</reference>
<name>A0A1I7X614_HETBA</name>
<organism evidence="2 3">
    <name type="scientific">Heterorhabditis bacteriophora</name>
    <name type="common">Entomopathogenic nematode worm</name>
    <dbReference type="NCBI Taxonomy" id="37862"/>
    <lineage>
        <taxon>Eukaryota</taxon>
        <taxon>Metazoa</taxon>
        <taxon>Ecdysozoa</taxon>
        <taxon>Nematoda</taxon>
        <taxon>Chromadorea</taxon>
        <taxon>Rhabditida</taxon>
        <taxon>Rhabditina</taxon>
        <taxon>Rhabditomorpha</taxon>
        <taxon>Strongyloidea</taxon>
        <taxon>Heterorhabditidae</taxon>
        <taxon>Heterorhabditis</taxon>
    </lineage>
</organism>
<dbReference type="Proteomes" id="UP000095283">
    <property type="component" value="Unplaced"/>
</dbReference>
<evidence type="ECO:0000256" key="1">
    <source>
        <dbReference type="SAM" id="Phobius"/>
    </source>
</evidence>
<proteinExistence type="predicted"/>